<dbReference type="STRING" id="65735.SAMN04488075_0601"/>
<evidence type="ECO:0000259" key="2">
    <source>
        <dbReference type="Pfam" id="PF01458"/>
    </source>
</evidence>
<name>A0A1H6JSF3_9RHOB</name>
<proteinExistence type="predicted"/>
<dbReference type="SUPFAM" id="SSF101960">
    <property type="entry name" value="Stabilizer of iron transporter SufD"/>
    <property type="match status" value="1"/>
</dbReference>
<feature type="region of interest" description="Disordered" evidence="1">
    <location>
        <begin position="1"/>
        <end position="22"/>
    </location>
</feature>
<evidence type="ECO:0000256" key="1">
    <source>
        <dbReference type="SAM" id="MobiDB-lite"/>
    </source>
</evidence>
<feature type="domain" description="SUF system FeS cluster assembly SufBD core" evidence="2">
    <location>
        <begin position="193"/>
        <end position="413"/>
    </location>
</feature>
<dbReference type="Proteomes" id="UP000199125">
    <property type="component" value="Unassembled WGS sequence"/>
</dbReference>
<keyword evidence="4" id="KW-1185">Reference proteome</keyword>
<dbReference type="PANTHER" id="PTHR43575">
    <property type="entry name" value="PROTEIN ABCI7, CHLOROPLASTIC"/>
    <property type="match status" value="1"/>
</dbReference>
<dbReference type="OrthoDB" id="9768262at2"/>
<evidence type="ECO:0000313" key="3">
    <source>
        <dbReference type="EMBL" id="SEH65421.1"/>
    </source>
</evidence>
<dbReference type="InterPro" id="IPR037284">
    <property type="entry name" value="SUF_FeS_clus_asmbl_SufBD_sf"/>
</dbReference>
<dbReference type="GO" id="GO:0016226">
    <property type="term" value="P:iron-sulfur cluster assembly"/>
    <property type="evidence" value="ECO:0007669"/>
    <property type="project" value="InterPro"/>
</dbReference>
<accession>A0A1H6JSF3</accession>
<organism evidence="3 4">
    <name type="scientific">Paracoccus alkenifer</name>
    <dbReference type="NCBI Taxonomy" id="65735"/>
    <lineage>
        <taxon>Bacteria</taxon>
        <taxon>Pseudomonadati</taxon>
        <taxon>Pseudomonadota</taxon>
        <taxon>Alphaproteobacteria</taxon>
        <taxon>Rhodobacterales</taxon>
        <taxon>Paracoccaceae</taxon>
        <taxon>Paracoccus</taxon>
    </lineage>
</organism>
<dbReference type="AlphaFoldDB" id="A0A1H6JSF3"/>
<dbReference type="InterPro" id="IPR000825">
    <property type="entry name" value="SUF_FeS_clus_asmbl_SufBD_core"/>
</dbReference>
<evidence type="ECO:0000313" key="4">
    <source>
        <dbReference type="Proteomes" id="UP000199125"/>
    </source>
</evidence>
<dbReference type="InterPro" id="IPR055346">
    <property type="entry name" value="Fe-S_cluster_assembly_SufBD"/>
</dbReference>
<dbReference type="EMBL" id="FNXG01000001">
    <property type="protein sequence ID" value="SEH65421.1"/>
    <property type="molecule type" value="Genomic_DNA"/>
</dbReference>
<dbReference type="RefSeq" id="WP_090845156.1">
    <property type="nucleotide sequence ID" value="NZ_FNXG01000001.1"/>
</dbReference>
<dbReference type="PANTHER" id="PTHR43575:SF1">
    <property type="entry name" value="PROTEIN ABCI7, CHLOROPLASTIC"/>
    <property type="match status" value="1"/>
</dbReference>
<dbReference type="Pfam" id="PF01458">
    <property type="entry name" value="SUFBD_core"/>
    <property type="match status" value="1"/>
</dbReference>
<sequence>MPEAATIQTPAVEGAPRLSPAAQQLQARLAATPPPHARATDAARTDALDRLSAQGLPGPRDEYWRYTDPAPFNTQAPDPIALDAASGDPTLFAGVDKLRLVFVDGRFDAAASDELSLAGVEIAPLSQADAQPDHWVGDAYGALEKQGQSPAARPFAALNTAIATDGAVIRVTGRAARPVQILYRRSDPAADVTIHHVLRLEAGADLTLLENGLVGARGNIVIEADLAPGAQLHHVAAHRAGVPRVSNIHLFGRVAEGASLKSFALSVDGRHLRTESVIELLGDDAVAHVACAMLGDGTSVHQDDTVFITHTGLRGESRQVFKKVLKNGATGVFQGKILVRPGAQKTDGYQISQALLLDENSQFLAKPELEIYADDVKCSHGSTTGALDETALFYLRSRGVPRERAVVLLVLSFLADALEEVEDEALRAEIADRLEEWLTARAKG</sequence>
<protein>
    <submittedName>
        <fullName evidence="3">Fe-S cluster assembly protein SufD</fullName>
    </submittedName>
</protein>
<reference evidence="4" key="1">
    <citation type="submission" date="2016-10" db="EMBL/GenBank/DDBJ databases">
        <authorList>
            <person name="Varghese N."/>
            <person name="Submissions S."/>
        </authorList>
    </citation>
    <scope>NUCLEOTIDE SEQUENCE [LARGE SCALE GENOMIC DNA]</scope>
    <source>
        <strain evidence="4">DSM 11593</strain>
    </source>
</reference>
<gene>
    <name evidence="3" type="ORF">SAMN04488075_0601</name>
</gene>